<dbReference type="EMBL" id="PGCI01000681">
    <property type="protein sequence ID" value="PLW21821.1"/>
    <property type="molecule type" value="Genomic_DNA"/>
</dbReference>
<dbReference type="EMBL" id="PGCI01000242">
    <property type="protein sequence ID" value="PLW32467.1"/>
    <property type="molecule type" value="Genomic_DNA"/>
</dbReference>
<dbReference type="AlphaFoldDB" id="A0A2N5U3Z5"/>
<reference evidence="3 4" key="1">
    <citation type="submission" date="2017-11" db="EMBL/GenBank/DDBJ databases">
        <title>De novo assembly and phasing of dikaryotic genomes from two isolates of Puccinia coronata f. sp. avenae, the causal agent of oat crown rust.</title>
        <authorList>
            <person name="Miller M.E."/>
            <person name="Zhang Y."/>
            <person name="Omidvar V."/>
            <person name="Sperschneider J."/>
            <person name="Schwessinger B."/>
            <person name="Raley C."/>
            <person name="Palmer J.M."/>
            <person name="Garnica D."/>
            <person name="Upadhyaya N."/>
            <person name="Rathjen J."/>
            <person name="Taylor J.M."/>
            <person name="Park R.F."/>
            <person name="Dodds P.N."/>
            <person name="Hirsch C.D."/>
            <person name="Kianian S.F."/>
            <person name="Figueroa M."/>
        </authorList>
    </citation>
    <scope>NUCLEOTIDE SEQUENCE [LARGE SCALE GENOMIC DNA]</scope>
    <source>
        <strain evidence="3">12SD80</strain>
    </source>
</reference>
<organism evidence="3 4">
    <name type="scientific">Puccinia coronata f. sp. avenae</name>
    <dbReference type="NCBI Taxonomy" id="200324"/>
    <lineage>
        <taxon>Eukaryota</taxon>
        <taxon>Fungi</taxon>
        <taxon>Dikarya</taxon>
        <taxon>Basidiomycota</taxon>
        <taxon>Pucciniomycotina</taxon>
        <taxon>Pucciniomycetes</taxon>
        <taxon>Pucciniales</taxon>
        <taxon>Pucciniaceae</taxon>
        <taxon>Puccinia</taxon>
    </lineage>
</organism>
<evidence type="ECO:0000313" key="4">
    <source>
        <dbReference type="Proteomes" id="UP000235392"/>
    </source>
</evidence>
<sequence length="130" mass="14149">MSRANNIQERLVNMDIMSKDLSTCVNKFEQAFFEDAKKQILEKMKEDSTRRAVQSDLQSISGTHLDQQGGGGSGEGTSISDSLDSSHRDNLPSSDAARLETKDDKDGSDDGDNHNTHGACDGTTIDPLFL</sequence>
<evidence type="ECO:0000313" key="3">
    <source>
        <dbReference type="EMBL" id="PLW32467.1"/>
    </source>
</evidence>
<gene>
    <name evidence="3" type="ORF">PCASD_17956</name>
    <name evidence="2" type="ORF">PCASD_20281</name>
</gene>
<proteinExistence type="predicted"/>
<dbReference type="Proteomes" id="UP000235392">
    <property type="component" value="Unassembled WGS sequence"/>
</dbReference>
<accession>A0A2N5U3Z5</accession>
<feature type="region of interest" description="Disordered" evidence="1">
    <location>
        <begin position="44"/>
        <end position="126"/>
    </location>
</feature>
<protein>
    <submittedName>
        <fullName evidence="3">Uncharacterized protein</fullName>
    </submittedName>
</protein>
<evidence type="ECO:0000256" key="1">
    <source>
        <dbReference type="SAM" id="MobiDB-lite"/>
    </source>
</evidence>
<name>A0A2N5U3Z5_9BASI</name>
<comment type="caution">
    <text evidence="3">The sequence shown here is derived from an EMBL/GenBank/DDBJ whole genome shotgun (WGS) entry which is preliminary data.</text>
</comment>
<evidence type="ECO:0000313" key="2">
    <source>
        <dbReference type="EMBL" id="PLW21821.1"/>
    </source>
</evidence>
<feature type="compositionally biased region" description="Polar residues" evidence="1">
    <location>
        <begin position="51"/>
        <end position="60"/>
    </location>
</feature>